<accession>A0A6C0KD21</accession>
<evidence type="ECO:0000313" key="2">
    <source>
        <dbReference type="EMBL" id="QHU14208.1"/>
    </source>
</evidence>
<proteinExistence type="predicted"/>
<name>A0A6C0KD21_9ZZZZ</name>
<evidence type="ECO:0008006" key="3">
    <source>
        <dbReference type="Google" id="ProtNLM"/>
    </source>
</evidence>
<organism evidence="2">
    <name type="scientific">viral metagenome</name>
    <dbReference type="NCBI Taxonomy" id="1070528"/>
    <lineage>
        <taxon>unclassified sequences</taxon>
        <taxon>metagenomes</taxon>
        <taxon>organismal metagenomes</taxon>
    </lineage>
</organism>
<dbReference type="EMBL" id="MN740833">
    <property type="protein sequence ID" value="QHU14208.1"/>
    <property type="molecule type" value="Genomic_DNA"/>
</dbReference>
<feature type="compositionally biased region" description="Low complexity" evidence="1">
    <location>
        <begin position="81"/>
        <end position="102"/>
    </location>
</feature>
<reference evidence="2" key="1">
    <citation type="journal article" date="2020" name="Nature">
        <title>Giant virus diversity and host interactions through global metagenomics.</title>
        <authorList>
            <person name="Schulz F."/>
            <person name="Roux S."/>
            <person name="Paez-Espino D."/>
            <person name="Jungbluth S."/>
            <person name="Walsh D.A."/>
            <person name="Denef V.J."/>
            <person name="McMahon K.D."/>
            <person name="Konstantinidis K.T."/>
            <person name="Eloe-Fadrosh E.A."/>
            <person name="Kyrpides N.C."/>
            <person name="Woyke T."/>
        </authorList>
    </citation>
    <scope>NUCLEOTIDE SEQUENCE</scope>
    <source>
        <strain evidence="2">GVMAG-S-1101182-85</strain>
    </source>
</reference>
<evidence type="ECO:0000256" key="1">
    <source>
        <dbReference type="SAM" id="MobiDB-lite"/>
    </source>
</evidence>
<protein>
    <recommendedName>
        <fullName evidence="3">Collagen-like protein</fullName>
    </recommendedName>
</protein>
<feature type="region of interest" description="Disordered" evidence="1">
    <location>
        <begin position="45"/>
        <end position="102"/>
    </location>
</feature>
<dbReference type="AlphaFoldDB" id="A0A6C0KD21"/>
<sequence>MSSVLFGGGIYNRQNLSIRDATRTNTRFDELEKKVADLTLVISMLQKPGGGSGGGSGGVPGPQGPPGPQGSIGPQGPPGPQGSQGPQGATGATGATGPSASS</sequence>
<feature type="compositionally biased region" description="Gly residues" evidence="1">
    <location>
        <begin position="48"/>
        <end position="61"/>
    </location>
</feature>